<dbReference type="EMBL" id="JABTTQ020000012">
    <property type="protein sequence ID" value="KAK6145360.1"/>
    <property type="molecule type" value="Genomic_DNA"/>
</dbReference>
<evidence type="ECO:0000256" key="4">
    <source>
        <dbReference type="SAM" id="MobiDB-lite"/>
    </source>
</evidence>
<gene>
    <name evidence="8" type="ORF">DH2020_022180</name>
</gene>
<dbReference type="Pfam" id="PF03470">
    <property type="entry name" value="zf-XS"/>
    <property type="match status" value="1"/>
</dbReference>
<dbReference type="InterPro" id="IPR005380">
    <property type="entry name" value="XS_domain"/>
</dbReference>
<feature type="domain" description="Factor of DNA methylation 1-5/IDN2" evidence="6">
    <location>
        <begin position="507"/>
        <end position="648"/>
    </location>
</feature>
<dbReference type="InterPro" id="IPR005379">
    <property type="entry name" value="FDM1-5/IDN2_XH"/>
</dbReference>
<dbReference type="PANTHER" id="PTHR21596:SF65">
    <property type="entry name" value="PROTEIN INVOLVED IN DE NOVO 2-RELATED"/>
    <property type="match status" value="1"/>
</dbReference>
<protein>
    <recommendedName>
        <fullName evidence="10">XH/XS domain-containing protein</fullName>
    </recommendedName>
</protein>
<dbReference type="InterPro" id="IPR038588">
    <property type="entry name" value="XS_domain_sf"/>
</dbReference>
<dbReference type="Proteomes" id="UP001318860">
    <property type="component" value="Unassembled WGS sequence"/>
</dbReference>
<feature type="region of interest" description="Disordered" evidence="4">
    <location>
        <begin position="1"/>
        <end position="23"/>
    </location>
</feature>
<dbReference type="PANTHER" id="PTHR21596">
    <property type="entry name" value="RIBONUCLEASE P SUBUNIT P38"/>
    <property type="match status" value="1"/>
</dbReference>
<dbReference type="CDD" id="cd12266">
    <property type="entry name" value="RRM_like_XS"/>
    <property type="match status" value="1"/>
</dbReference>
<organism evidence="8 9">
    <name type="scientific">Rehmannia glutinosa</name>
    <name type="common">Chinese foxglove</name>
    <dbReference type="NCBI Taxonomy" id="99300"/>
    <lineage>
        <taxon>Eukaryota</taxon>
        <taxon>Viridiplantae</taxon>
        <taxon>Streptophyta</taxon>
        <taxon>Embryophyta</taxon>
        <taxon>Tracheophyta</taxon>
        <taxon>Spermatophyta</taxon>
        <taxon>Magnoliopsida</taxon>
        <taxon>eudicotyledons</taxon>
        <taxon>Gunneridae</taxon>
        <taxon>Pentapetalae</taxon>
        <taxon>asterids</taxon>
        <taxon>lamiids</taxon>
        <taxon>Lamiales</taxon>
        <taxon>Orobanchaceae</taxon>
        <taxon>Rehmannieae</taxon>
        <taxon>Rehmannia</taxon>
    </lineage>
</organism>
<keyword evidence="9" id="KW-1185">Reference proteome</keyword>
<feature type="compositionally biased region" description="Acidic residues" evidence="4">
    <location>
        <begin position="11"/>
        <end position="22"/>
    </location>
</feature>
<dbReference type="InterPro" id="IPR045177">
    <property type="entry name" value="FDM1-5/IDN2"/>
</dbReference>
<evidence type="ECO:0000259" key="6">
    <source>
        <dbReference type="Pfam" id="PF03469"/>
    </source>
</evidence>
<evidence type="ECO:0000259" key="5">
    <source>
        <dbReference type="Pfam" id="PF03468"/>
    </source>
</evidence>
<proteinExistence type="predicted"/>
<evidence type="ECO:0000259" key="7">
    <source>
        <dbReference type="Pfam" id="PF03470"/>
    </source>
</evidence>
<keyword evidence="1 3" id="KW-0175">Coiled coil</keyword>
<evidence type="ECO:0000256" key="3">
    <source>
        <dbReference type="SAM" id="Coils"/>
    </source>
</evidence>
<dbReference type="InterPro" id="IPR005381">
    <property type="entry name" value="Znf-XS_domain"/>
</dbReference>
<feature type="domain" description="Zinc finger-XS" evidence="7">
    <location>
        <begin position="47"/>
        <end position="90"/>
    </location>
</feature>
<evidence type="ECO:0000313" key="9">
    <source>
        <dbReference type="Proteomes" id="UP001318860"/>
    </source>
</evidence>
<feature type="coiled-coil region" evidence="3">
    <location>
        <begin position="375"/>
        <end position="430"/>
    </location>
</feature>
<keyword evidence="2" id="KW-0943">RNA-mediated gene silencing</keyword>
<evidence type="ECO:0000256" key="2">
    <source>
        <dbReference type="ARBA" id="ARBA00023158"/>
    </source>
</evidence>
<evidence type="ECO:0008006" key="10">
    <source>
        <dbReference type="Google" id="ProtNLM"/>
    </source>
</evidence>
<comment type="caution">
    <text evidence="8">The sequence shown here is derived from an EMBL/GenBank/DDBJ whole genome shotgun (WGS) entry which is preliminary data.</text>
</comment>
<evidence type="ECO:0000313" key="8">
    <source>
        <dbReference type="EMBL" id="KAK6145360.1"/>
    </source>
</evidence>
<reference evidence="8 9" key="1">
    <citation type="journal article" date="2021" name="Comput. Struct. Biotechnol. J.">
        <title>De novo genome assembly of the potent medicinal plant Rehmannia glutinosa using nanopore technology.</title>
        <authorList>
            <person name="Ma L."/>
            <person name="Dong C."/>
            <person name="Song C."/>
            <person name="Wang X."/>
            <person name="Zheng X."/>
            <person name="Niu Y."/>
            <person name="Chen S."/>
            <person name="Feng W."/>
        </authorList>
    </citation>
    <scope>NUCLEOTIDE SEQUENCE [LARGE SCALE GENOMIC DNA]</scope>
    <source>
        <strain evidence="8">DH-2019</strain>
    </source>
</reference>
<accession>A0ABR0WGT8</accession>
<dbReference type="Pfam" id="PF03469">
    <property type="entry name" value="XH"/>
    <property type="match status" value="1"/>
</dbReference>
<evidence type="ECO:0000256" key="1">
    <source>
        <dbReference type="ARBA" id="ARBA00023054"/>
    </source>
</evidence>
<dbReference type="Gene3D" id="3.30.70.2890">
    <property type="entry name" value="XS domain"/>
    <property type="match status" value="1"/>
</dbReference>
<feature type="domain" description="XS" evidence="5">
    <location>
        <begin position="119"/>
        <end position="230"/>
    </location>
</feature>
<sequence length="652" mass="75546">MGSSVEHSSGEDTDVSDSETEEYVEKAYEELKNGKHQVKISDQAYTCPYCPKKKKRDFQYKDLLQHASAIGSCSSQKRNARDKANHLALAKYLESDIGVDAGPSKPSAEVDALADQDHDEMFVWPWIGIIVNIPNNFKDGRYVGESGSKLRDQLASRGFNPTRVRPLWNYQGHSGTAIVEFHKDWSGFTNAMSFEKAYEANHHGRRSWLAKNEKKSDLYAWVARADDYNSNNIVGENLRKIGDLRTISDIMEEEARKTNKLVGNLTNVIEAKKMHLLEMESKFKETDSSLRQLIKEKDNLHQAYNEEIKKIESSARDHYKRIFNDHEKLKFQLETQKRDLELRGQELMKRETHNEIERKRLAEDLEQNAVKNCSLQAAAEEQRKADENVMKLAEEQKKEKEKLHKKIIMLEKQLDSKQAVQLEIEQLRGKLNVVKHMGDEGDLEVLNKVDLLLKALREKEAELGDLDSLNQTLIIQERMKNEELQDARKELVNVLKEISINSHIGVKRMGELDSKPFHNAMKRRYNEAEADERATELCSLWEEYLRDPEWHPIKVVNINGKHQSDVLKKTLLVQAVINEDDEKLRDLKENYGDEVFNAVTSALFEINEYNPSGRYVISELWNYNDGRRAYLKEGAEVLLKQWKFLKRKRGMD</sequence>
<name>A0ABR0WGT8_REHGL</name>
<dbReference type="Pfam" id="PF03468">
    <property type="entry name" value="XS"/>
    <property type="match status" value="1"/>
</dbReference>